<comment type="similarity">
    <text evidence="1">Belongs to the paxM FAD-dependent monooxygenase family.</text>
</comment>
<evidence type="ECO:0000256" key="3">
    <source>
        <dbReference type="ARBA" id="ARBA00022827"/>
    </source>
</evidence>
<dbReference type="GO" id="GO:0004497">
    <property type="term" value="F:monooxygenase activity"/>
    <property type="evidence" value="ECO:0007669"/>
    <property type="project" value="UniProtKB-KW"/>
</dbReference>
<dbReference type="AlphaFoldDB" id="A0A1R3REJ7"/>
<keyword evidence="2" id="KW-0285">Flavoprotein</keyword>
<dbReference type="Proteomes" id="UP000188318">
    <property type="component" value="Unassembled WGS sequence"/>
</dbReference>
<dbReference type="PANTHER" id="PTHR13789">
    <property type="entry name" value="MONOOXYGENASE"/>
    <property type="match status" value="1"/>
</dbReference>
<keyword evidence="5" id="KW-0503">Monooxygenase</keyword>
<evidence type="ECO:0000313" key="10">
    <source>
        <dbReference type="Proteomes" id="UP000188318"/>
    </source>
</evidence>
<gene>
    <name evidence="9" type="ORF">ASPCADRAFT_509270</name>
</gene>
<dbReference type="OrthoDB" id="16820at2759"/>
<organism evidence="9 10">
    <name type="scientific">Aspergillus carbonarius (strain ITEM 5010)</name>
    <dbReference type="NCBI Taxonomy" id="602072"/>
    <lineage>
        <taxon>Eukaryota</taxon>
        <taxon>Fungi</taxon>
        <taxon>Dikarya</taxon>
        <taxon>Ascomycota</taxon>
        <taxon>Pezizomycotina</taxon>
        <taxon>Eurotiomycetes</taxon>
        <taxon>Eurotiomycetidae</taxon>
        <taxon>Eurotiales</taxon>
        <taxon>Aspergillaceae</taxon>
        <taxon>Aspergillus</taxon>
        <taxon>Aspergillus subgen. Circumdati</taxon>
    </lineage>
</organism>
<name>A0A1R3REJ7_ASPC5</name>
<protein>
    <recommendedName>
        <fullName evidence="8">FAD-binding domain-containing protein</fullName>
    </recommendedName>
</protein>
<dbReference type="SUPFAM" id="SSF51905">
    <property type="entry name" value="FAD/NAD(P)-binding domain"/>
    <property type="match status" value="1"/>
</dbReference>
<evidence type="ECO:0000313" key="9">
    <source>
        <dbReference type="EMBL" id="OOF92894.1"/>
    </source>
</evidence>
<dbReference type="OMA" id="GEVMEWT"/>
<dbReference type="PANTHER" id="PTHR13789:SF147">
    <property type="entry name" value="PUTATIVE (AFU_ORTHOLOGUE AFUA_2G01950)-RELATED"/>
    <property type="match status" value="1"/>
</dbReference>
<dbReference type="PRINTS" id="PR00420">
    <property type="entry name" value="RNGMNOXGNASE"/>
</dbReference>
<evidence type="ECO:0000256" key="2">
    <source>
        <dbReference type="ARBA" id="ARBA00022630"/>
    </source>
</evidence>
<evidence type="ECO:0000256" key="6">
    <source>
        <dbReference type="SAM" id="MobiDB-lite"/>
    </source>
</evidence>
<accession>A0A1R3REJ7</accession>
<evidence type="ECO:0000256" key="1">
    <source>
        <dbReference type="ARBA" id="ARBA00007992"/>
    </source>
</evidence>
<dbReference type="STRING" id="602072.A0A1R3REJ7"/>
<evidence type="ECO:0000259" key="8">
    <source>
        <dbReference type="Pfam" id="PF01494"/>
    </source>
</evidence>
<dbReference type="SUPFAM" id="SSF54373">
    <property type="entry name" value="FAD-linked reductases, C-terminal domain"/>
    <property type="match status" value="1"/>
</dbReference>
<keyword evidence="7" id="KW-0812">Transmembrane</keyword>
<feature type="transmembrane region" description="Helical" evidence="7">
    <location>
        <begin position="15"/>
        <end position="35"/>
    </location>
</feature>
<dbReference type="VEuPathDB" id="FungiDB:ASPCADRAFT_509270"/>
<dbReference type="GO" id="GO:0071949">
    <property type="term" value="F:FAD binding"/>
    <property type="evidence" value="ECO:0007669"/>
    <property type="project" value="InterPro"/>
</dbReference>
<dbReference type="InterPro" id="IPR002938">
    <property type="entry name" value="FAD-bd"/>
</dbReference>
<keyword evidence="7" id="KW-0472">Membrane</keyword>
<evidence type="ECO:0000256" key="4">
    <source>
        <dbReference type="ARBA" id="ARBA00023002"/>
    </source>
</evidence>
<feature type="compositionally biased region" description="Basic and acidic residues" evidence="6">
    <location>
        <begin position="371"/>
        <end position="385"/>
    </location>
</feature>
<keyword evidence="10" id="KW-1185">Reference proteome</keyword>
<dbReference type="EMBL" id="KV907506">
    <property type="protein sequence ID" value="OOF92894.1"/>
    <property type="molecule type" value="Genomic_DNA"/>
</dbReference>
<dbReference type="Gene3D" id="3.50.50.60">
    <property type="entry name" value="FAD/NAD(P)-binding domain"/>
    <property type="match status" value="1"/>
</dbReference>
<sequence>MNTYSDTFTLPHTKTPLNVLVVGAGIAGLTVALALHKAGHKVTILERVQEIAEVGAGIQLAPNAARILGRLGLLEEVMSKANVLEMNSLRRYADNEELGRAELMSGVGERYHAPLSVLHRGDLQGILLNAVRNQNITLRTNARVICAAPDFAARVQLHTGEWVEGDVVIGADGIKSDLRHQMAEHHGVHDICQPTGDAAYCIMIPKEKMQGDARARELLQQNVGMRWMGPGGHIMAYPIKNNSLYNMVLLHPQKEGATTEESWTNPGDKREMEEFYAQWNGLRSWNGHSTRIFPLPTWIENRVVLMGDACHPMLPDVAQGAAQAIEDAGVLACALSLTEDLDGALAVYERVRKDRAERIQKSATVTRKALHLPDGEEQRKRDEAIRGPGKNPDLWADHDWQDFMWGTDVMKETVDQFEDLRARSHGYHPHALNAVAY</sequence>
<evidence type="ECO:0000256" key="5">
    <source>
        <dbReference type="ARBA" id="ARBA00023033"/>
    </source>
</evidence>
<keyword evidence="7" id="KW-1133">Transmembrane helix</keyword>
<proteinExistence type="inferred from homology"/>
<evidence type="ECO:0000256" key="7">
    <source>
        <dbReference type="SAM" id="Phobius"/>
    </source>
</evidence>
<keyword evidence="4" id="KW-0560">Oxidoreductase</keyword>
<dbReference type="InterPro" id="IPR036188">
    <property type="entry name" value="FAD/NAD-bd_sf"/>
</dbReference>
<dbReference type="Pfam" id="PF01494">
    <property type="entry name" value="FAD_binding_3"/>
    <property type="match status" value="1"/>
</dbReference>
<feature type="region of interest" description="Disordered" evidence="6">
    <location>
        <begin position="369"/>
        <end position="393"/>
    </location>
</feature>
<keyword evidence="3" id="KW-0274">FAD</keyword>
<feature type="domain" description="FAD-binding" evidence="8">
    <location>
        <begin position="18"/>
        <end position="360"/>
    </location>
</feature>
<reference evidence="10" key="1">
    <citation type="journal article" date="2017" name="Genome Biol.">
        <title>Comparative genomics reveals high biological diversity and specific adaptations in the industrially and medically important fungal genus Aspergillus.</title>
        <authorList>
            <person name="de Vries R.P."/>
            <person name="Riley R."/>
            <person name="Wiebenga A."/>
            <person name="Aguilar-Osorio G."/>
            <person name="Amillis S."/>
            <person name="Uchima C.A."/>
            <person name="Anderluh G."/>
            <person name="Asadollahi M."/>
            <person name="Askin M."/>
            <person name="Barry K."/>
            <person name="Battaglia E."/>
            <person name="Bayram O."/>
            <person name="Benocci T."/>
            <person name="Braus-Stromeyer S.A."/>
            <person name="Caldana C."/>
            <person name="Canovas D."/>
            <person name="Cerqueira G.C."/>
            <person name="Chen F."/>
            <person name="Chen W."/>
            <person name="Choi C."/>
            <person name="Clum A."/>
            <person name="Dos Santos R.A."/>
            <person name="Damasio A.R."/>
            <person name="Diallinas G."/>
            <person name="Emri T."/>
            <person name="Fekete E."/>
            <person name="Flipphi M."/>
            <person name="Freyberg S."/>
            <person name="Gallo A."/>
            <person name="Gournas C."/>
            <person name="Habgood R."/>
            <person name="Hainaut M."/>
            <person name="Harispe M.L."/>
            <person name="Henrissat B."/>
            <person name="Hilden K.S."/>
            <person name="Hope R."/>
            <person name="Hossain A."/>
            <person name="Karabika E."/>
            <person name="Karaffa L."/>
            <person name="Karanyi Z."/>
            <person name="Krasevec N."/>
            <person name="Kuo A."/>
            <person name="Kusch H."/>
            <person name="LaButti K."/>
            <person name="Lagendijk E.L."/>
            <person name="Lapidus A."/>
            <person name="Levasseur A."/>
            <person name="Lindquist E."/>
            <person name="Lipzen A."/>
            <person name="Logrieco A.F."/>
            <person name="MacCabe A."/>
            <person name="Maekelae M.R."/>
            <person name="Malavazi I."/>
            <person name="Melin P."/>
            <person name="Meyer V."/>
            <person name="Mielnichuk N."/>
            <person name="Miskei M."/>
            <person name="Molnar A.P."/>
            <person name="Mule G."/>
            <person name="Ngan C.Y."/>
            <person name="Orejas M."/>
            <person name="Orosz E."/>
            <person name="Ouedraogo J.P."/>
            <person name="Overkamp K.M."/>
            <person name="Park H.-S."/>
            <person name="Perrone G."/>
            <person name="Piumi F."/>
            <person name="Punt P.J."/>
            <person name="Ram A.F."/>
            <person name="Ramon A."/>
            <person name="Rauscher S."/>
            <person name="Record E."/>
            <person name="Riano-Pachon D.M."/>
            <person name="Robert V."/>
            <person name="Roehrig J."/>
            <person name="Ruller R."/>
            <person name="Salamov A."/>
            <person name="Salih N.S."/>
            <person name="Samson R.A."/>
            <person name="Sandor E."/>
            <person name="Sanguinetti M."/>
            <person name="Schuetze T."/>
            <person name="Sepcic K."/>
            <person name="Shelest E."/>
            <person name="Sherlock G."/>
            <person name="Sophianopoulou V."/>
            <person name="Squina F.M."/>
            <person name="Sun H."/>
            <person name="Susca A."/>
            <person name="Todd R.B."/>
            <person name="Tsang A."/>
            <person name="Unkles S.E."/>
            <person name="van de Wiele N."/>
            <person name="van Rossen-Uffink D."/>
            <person name="Oliveira J.V."/>
            <person name="Vesth T.C."/>
            <person name="Visser J."/>
            <person name="Yu J.-H."/>
            <person name="Zhou M."/>
            <person name="Andersen M.R."/>
            <person name="Archer D.B."/>
            <person name="Baker S.E."/>
            <person name="Benoit I."/>
            <person name="Brakhage A.A."/>
            <person name="Braus G.H."/>
            <person name="Fischer R."/>
            <person name="Frisvad J.C."/>
            <person name="Goldman G.H."/>
            <person name="Houbraken J."/>
            <person name="Oakley B."/>
            <person name="Pocsi I."/>
            <person name="Scazzocchio C."/>
            <person name="Seiboth B."/>
            <person name="vanKuyk P.A."/>
            <person name="Wortman J."/>
            <person name="Dyer P.S."/>
            <person name="Grigoriev I.V."/>
        </authorList>
    </citation>
    <scope>NUCLEOTIDE SEQUENCE [LARGE SCALE GENOMIC DNA]</scope>
    <source>
        <strain evidence="10">ITEM 5010</strain>
    </source>
</reference>
<dbReference type="InterPro" id="IPR050493">
    <property type="entry name" value="FAD-dep_Monooxygenase_BioMet"/>
</dbReference>